<comment type="caution">
    <text evidence="5">The sequence shown here is derived from an EMBL/GenBank/DDBJ whole genome shotgun (WGS) entry which is preliminary data.</text>
</comment>
<dbReference type="GO" id="GO:0016020">
    <property type="term" value="C:membrane"/>
    <property type="evidence" value="ECO:0007669"/>
    <property type="project" value="UniProtKB-SubCell"/>
</dbReference>
<comment type="subcellular location">
    <subcellularLocation>
        <location evidence="1">Membrane</location>
        <topology evidence="1">Multi-pass membrane protein</topology>
    </subcellularLocation>
</comment>
<feature type="region of interest" description="Disordered" evidence="2">
    <location>
        <begin position="275"/>
        <end position="303"/>
    </location>
</feature>
<feature type="transmembrane region" description="Helical" evidence="3">
    <location>
        <begin position="473"/>
        <end position="492"/>
    </location>
</feature>
<dbReference type="Gene3D" id="1.20.1250.20">
    <property type="entry name" value="MFS general substrate transporter like domains"/>
    <property type="match status" value="2"/>
</dbReference>
<feature type="transmembrane region" description="Helical" evidence="3">
    <location>
        <begin position="101"/>
        <end position="121"/>
    </location>
</feature>
<dbReference type="InterPro" id="IPR050327">
    <property type="entry name" value="Proton-linked_MCT"/>
</dbReference>
<feature type="transmembrane region" description="Helical" evidence="3">
    <location>
        <begin position="43"/>
        <end position="64"/>
    </location>
</feature>
<feature type="transmembrane region" description="Helical" evidence="3">
    <location>
        <begin position="76"/>
        <end position="95"/>
    </location>
</feature>
<feature type="transmembrane region" description="Helical" evidence="3">
    <location>
        <begin position="444"/>
        <end position="466"/>
    </location>
</feature>
<dbReference type="Pfam" id="PF07690">
    <property type="entry name" value="MFS_1"/>
    <property type="match status" value="2"/>
</dbReference>
<evidence type="ECO:0000256" key="3">
    <source>
        <dbReference type="SAM" id="Phobius"/>
    </source>
</evidence>
<dbReference type="InterPro" id="IPR020846">
    <property type="entry name" value="MFS_dom"/>
</dbReference>
<evidence type="ECO:0000259" key="4">
    <source>
        <dbReference type="PROSITE" id="PS50850"/>
    </source>
</evidence>
<dbReference type="SUPFAM" id="SSF103473">
    <property type="entry name" value="MFS general substrate transporter"/>
    <property type="match status" value="1"/>
</dbReference>
<accession>A0AAV4HDA1</accession>
<reference evidence="5 6" key="1">
    <citation type="journal article" date="2021" name="Elife">
        <title>Chloroplast acquisition without the gene transfer in kleptoplastic sea slugs, Plakobranchus ocellatus.</title>
        <authorList>
            <person name="Maeda T."/>
            <person name="Takahashi S."/>
            <person name="Yoshida T."/>
            <person name="Shimamura S."/>
            <person name="Takaki Y."/>
            <person name="Nagai Y."/>
            <person name="Toyoda A."/>
            <person name="Suzuki Y."/>
            <person name="Arimoto A."/>
            <person name="Ishii H."/>
            <person name="Satoh N."/>
            <person name="Nishiyama T."/>
            <person name="Hasebe M."/>
            <person name="Maruyama T."/>
            <person name="Minagawa J."/>
            <person name="Obokata J."/>
            <person name="Shigenobu S."/>
        </authorList>
    </citation>
    <scope>NUCLEOTIDE SEQUENCE [LARGE SCALE GENOMIC DNA]</scope>
</reference>
<evidence type="ECO:0000313" key="5">
    <source>
        <dbReference type="EMBL" id="GFR95689.1"/>
    </source>
</evidence>
<proteinExistence type="predicted"/>
<dbReference type="PROSITE" id="PS50850">
    <property type="entry name" value="MFS"/>
    <property type="match status" value="1"/>
</dbReference>
<dbReference type="Proteomes" id="UP000762676">
    <property type="component" value="Unassembled WGS sequence"/>
</dbReference>
<dbReference type="PANTHER" id="PTHR11360">
    <property type="entry name" value="MONOCARBOXYLATE TRANSPORTER"/>
    <property type="match status" value="1"/>
</dbReference>
<dbReference type="AlphaFoldDB" id="A0AAV4HDA1"/>
<gene>
    <name evidence="5" type="ORF">ElyMa_000950800</name>
</gene>
<evidence type="ECO:0000313" key="6">
    <source>
        <dbReference type="Proteomes" id="UP000762676"/>
    </source>
</evidence>
<dbReference type="InterPro" id="IPR036259">
    <property type="entry name" value="MFS_trans_sf"/>
</dbReference>
<name>A0AAV4HDA1_9GAST</name>
<keyword evidence="3" id="KW-0812">Transmembrane</keyword>
<evidence type="ECO:0000256" key="1">
    <source>
        <dbReference type="ARBA" id="ARBA00004141"/>
    </source>
</evidence>
<keyword evidence="6" id="KW-1185">Reference proteome</keyword>
<dbReference type="EMBL" id="BMAT01001923">
    <property type="protein sequence ID" value="GFR95689.1"/>
    <property type="molecule type" value="Genomic_DNA"/>
</dbReference>
<sequence>MEGGLRGLVIVFSAFMVQVLAFGNYACVGIYTVHLLEEFEGDAVGVSLISSIHFAVMLGFGPVTSFLMGLLSARKLCLVGAALVTIGIFCTPLLVYLPTMYIFFGVFAGLGGCLIYLPSHVLSGLYYDKYRSLAVGVAAAGQGMAAILMPPVVGLLIEAFTWRGSLVVLAGIDLHLFIFAILMIPPPNDKTAEQLKKLAEEEESARSEESTEVLLDEAEDDLNGSVFVSDRSFGKTSGASQNRFLFDKVDVKSKYQPLWEAEAGDESRCALVECPEPPKSPARTRLSSSSSVTTPRLERRPSKRLSAYLEGKIHRRQIPDDDISNIFVPSYYSWLPMYHGNGVATTPIEEDCRDNLDGEGAQSSEEAKTLVSHDTKSLPNDNVTIVKNRTAMEEMKKHIAILLDFNFIIYFISTLLWSLTTTLFVTFGPDLFVMKGHSDIDSAFVFTFYGVGQFFGCIFVSILGSFVGKKRMLLYVLANVLTGVFMALVPFFSSFTEIASMLCGLGLVYGGILGLYMIVMVDIVGTDDMDIGLGYIMFGSGIGCFAGPPIGGSMLKAYGNYDLAFYLSGLVTVLAGLVMVIVYGQEKCKKREQR</sequence>
<keyword evidence="3" id="KW-0472">Membrane</keyword>
<organism evidence="5 6">
    <name type="scientific">Elysia marginata</name>
    <dbReference type="NCBI Taxonomy" id="1093978"/>
    <lineage>
        <taxon>Eukaryota</taxon>
        <taxon>Metazoa</taxon>
        <taxon>Spiralia</taxon>
        <taxon>Lophotrochozoa</taxon>
        <taxon>Mollusca</taxon>
        <taxon>Gastropoda</taxon>
        <taxon>Heterobranchia</taxon>
        <taxon>Euthyneura</taxon>
        <taxon>Panpulmonata</taxon>
        <taxon>Sacoglossa</taxon>
        <taxon>Placobranchoidea</taxon>
        <taxon>Plakobranchidae</taxon>
        <taxon>Elysia</taxon>
    </lineage>
</organism>
<feature type="transmembrane region" description="Helical" evidence="3">
    <location>
        <begin position="133"/>
        <end position="157"/>
    </location>
</feature>
<feature type="transmembrane region" description="Helical" evidence="3">
    <location>
        <begin position="563"/>
        <end position="584"/>
    </location>
</feature>
<feature type="transmembrane region" description="Helical" evidence="3">
    <location>
        <begin position="531"/>
        <end position="551"/>
    </location>
</feature>
<feature type="transmembrane region" description="Helical" evidence="3">
    <location>
        <begin position="399"/>
        <end position="424"/>
    </location>
</feature>
<evidence type="ECO:0000256" key="2">
    <source>
        <dbReference type="SAM" id="MobiDB-lite"/>
    </source>
</evidence>
<feature type="transmembrane region" description="Helical" evidence="3">
    <location>
        <begin position="7"/>
        <end position="31"/>
    </location>
</feature>
<protein>
    <submittedName>
        <fullName evidence="5">Monocarboxylate transporter 14</fullName>
    </submittedName>
</protein>
<feature type="transmembrane region" description="Helical" evidence="3">
    <location>
        <begin position="163"/>
        <end position="184"/>
    </location>
</feature>
<feature type="transmembrane region" description="Helical" evidence="3">
    <location>
        <begin position="498"/>
        <end position="519"/>
    </location>
</feature>
<keyword evidence="3" id="KW-1133">Transmembrane helix</keyword>
<feature type="domain" description="Major facilitator superfamily (MFS) profile" evidence="4">
    <location>
        <begin position="406"/>
        <end position="594"/>
    </location>
</feature>
<dbReference type="PANTHER" id="PTHR11360:SF303">
    <property type="entry name" value="MAJOR FACILITATOR SUPERFAMILY (MFS) PROFILE DOMAIN-CONTAINING PROTEIN"/>
    <property type="match status" value="1"/>
</dbReference>
<dbReference type="InterPro" id="IPR011701">
    <property type="entry name" value="MFS"/>
</dbReference>
<dbReference type="GO" id="GO:0008028">
    <property type="term" value="F:monocarboxylic acid transmembrane transporter activity"/>
    <property type="evidence" value="ECO:0007669"/>
    <property type="project" value="TreeGrafter"/>
</dbReference>